<dbReference type="PROSITE" id="PS00455">
    <property type="entry name" value="AMP_BINDING"/>
    <property type="match status" value="1"/>
</dbReference>
<dbReference type="Gene3D" id="3.30.559.10">
    <property type="entry name" value="Chloramphenicol acetyltransferase-like domain"/>
    <property type="match status" value="1"/>
</dbReference>
<keyword evidence="3" id="KW-0436">Ligase</keyword>
<dbReference type="PROSITE" id="PS50075">
    <property type="entry name" value="CARRIER"/>
    <property type="match status" value="1"/>
</dbReference>
<evidence type="ECO:0000259" key="6">
    <source>
        <dbReference type="PROSITE" id="PS50075"/>
    </source>
</evidence>
<comment type="caution">
    <text evidence="7">The sequence shown here is derived from an EMBL/GenBank/DDBJ whole genome shotgun (WGS) entry which is preliminary data.</text>
</comment>
<dbReference type="Pfam" id="PF00501">
    <property type="entry name" value="AMP-binding"/>
    <property type="match status" value="1"/>
</dbReference>
<dbReference type="InterPro" id="IPR042099">
    <property type="entry name" value="ANL_N_sf"/>
</dbReference>
<dbReference type="InterPro" id="IPR006162">
    <property type="entry name" value="Ppantetheine_attach_site"/>
</dbReference>
<dbReference type="GO" id="GO:0016874">
    <property type="term" value="F:ligase activity"/>
    <property type="evidence" value="ECO:0007669"/>
    <property type="project" value="UniProtKB-KW"/>
</dbReference>
<dbReference type="GO" id="GO:0044550">
    <property type="term" value="P:secondary metabolite biosynthetic process"/>
    <property type="evidence" value="ECO:0007669"/>
    <property type="project" value="TreeGrafter"/>
</dbReference>
<dbReference type="Gene3D" id="3.40.50.12780">
    <property type="entry name" value="N-terminal domain of ligase-like"/>
    <property type="match status" value="1"/>
</dbReference>
<keyword evidence="1" id="KW-0596">Phosphopantetheine</keyword>
<dbReference type="Gene3D" id="3.30.300.30">
    <property type="match status" value="1"/>
</dbReference>
<dbReference type="GO" id="GO:0031177">
    <property type="term" value="F:phosphopantetheine binding"/>
    <property type="evidence" value="ECO:0007669"/>
    <property type="project" value="TreeGrafter"/>
</dbReference>
<keyword evidence="2" id="KW-0597">Phosphoprotein</keyword>
<proteinExistence type="inferred from homology"/>
<name>A0A9W8R3E6_9HYPO</name>
<dbReference type="FunFam" id="3.40.50.980:FF:000001">
    <property type="entry name" value="Non-ribosomal peptide synthetase"/>
    <property type="match status" value="1"/>
</dbReference>
<dbReference type="GO" id="GO:0043041">
    <property type="term" value="P:amino acid activation for nonribosomal peptide biosynthetic process"/>
    <property type="evidence" value="ECO:0007669"/>
    <property type="project" value="TreeGrafter"/>
</dbReference>
<dbReference type="Proteomes" id="UP001152087">
    <property type="component" value="Unassembled WGS sequence"/>
</dbReference>
<keyword evidence="8" id="KW-1185">Reference proteome</keyword>
<feature type="region of interest" description="Disordered" evidence="5">
    <location>
        <begin position="511"/>
        <end position="532"/>
    </location>
</feature>
<gene>
    <name evidence="7" type="primary">NPS2_1</name>
    <name evidence="7" type="ORF">NW755_009535</name>
</gene>
<dbReference type="InterPro" id="IPR000873">
    <property type="entry name" value="AMP-dep_synth/lig_dom"/>
</dbReference>
<evidence type="ECO:0000256" key="3">
    <source>
        <dbReference type="ARBA" id="ARBA00022598"/>
    </source>
</evidence>
<dbReference type="SUPFAM" id="SSF56801">
    <property type="entry name" value="Acetyl-CoA synthetase-like"/>
    <property type="match status" value="1"/>
</dbReference>
<feature type="compositionally biased region" description="Basic and acidic residues" evidence="5">
    <location>
        <begin position="511"/>
        <end position="520"/>
    </location>
</feature>
<dbReference type="InterPro" id="IPR045851">
    <property type="entry name" value="AMP-bd_C_sf"/>
</dbReference>
<dbReference type="InterPro" id="IPR009081">
    <property type="entry name" value="PP-bd_ACP"/>
</dbReference>
<dbReference type="InterPro" id="IPR036736">
    <property type="entry name" value="ACP-like_sf"/>
</dbReference>
<evidence type="ECO:0000313" key="8">
    <source>
        <dbReference type="Proteomes" id="UP001152087"/>
    </source>
</evidence>
<evidence type="ECO:0000256" key="2">
    <source>
        <dbReference type="ARBA" id="ARBA00022553"/>
    </source>
</evidence>
<dbReference type="NCBIfam" id="TIGR01733">
    <property type="entry name" value="AA-adenyl-dom"/>
    <property type="match status" value="1"/>
</dbReference>
<dbReference type="Pfam" id="PF00550">
    <property type="entry name" value="PP-binding"/>
    <property type="match status" value="1"/>
</dbReference>
<evidence type="ECO:0000313" key="7">
    <source>
        <dbReference type="EMBL" id="KAJ4183994.1"/>
    </source>
</evidence>
<dbReference type="GO" id="GO:0005737">
    <property type="term" value="C:cytoplasm"/>
    <property type="evidence" value="ECO:0007669"/>
    <property type="project" value="TreeGrafter"/>
</dbReference>
<dbReference type="PANTHER" id="PTHR45527">
    <property type="entry name" value="NONRIBOSOMAL PEPTIDE SYNTHETASE"/>
    <property type="match status" value="1"/>
</dbReference>
<dbReference type="InterPro" id="IPR010071">
    <property type="entry name" value="AA_adenyl_dom"/>
</dbReference>
<accession>A0A9W8R3E6</accession>
<dbReference type="PROSITE" id="PS00012">
    <property type="entry name" value="PHOSPHOPANTETHEINE"/>
    <property type="match status" value="1"/>
</dbReference>
<dbReference type="InterPro" id="IPR023213">
    <property type="entry name" value="CAT-like_dom_sf"/>
</dbReference>
<feature type="domain" description="Carrier" evidence="6">
    <location>
        <begin position="528"/>
        <end position="601"/>
    </location>
</feature>
<organism evidence="7 8">
    <name type="scientific">Fusarium falciforme</name>
    <dbReference type="NCBI Taxonomy" id="195108"/>
    <lineage>
        <taxon>Eukaryota</taxon>
        <taxon>Fungi</taxon>
        <taxon>Dikarya</taxon>
        <taxon>Ascomycota</taxon>
        <taxon>Pezizomycotina</taxon>
        <taxon>Sordariomycetes</taxon>
        <taxon>Hypocreomycetidae</taxon>
        <taxon>Hypocreales</taxon>
        <taxon>Nectriaceae</taxon>
        <taxon>Fusarium</taxon>
        <taxon>Fusarium solani species complex</taxon>
    </lineage>
</organism>
<dbReference type="SUPFAM" id="SSF47336">
    <property type="entry name" value="ACP-like"/>
    <property type="match status" value="1"/>
</dbReference>
<dbReference type="InterPro" id="IPR020845">
    <property type="entry name" value="AMP-binding_CS"/>
</dbReference>
<reference evidence="7" key="1">
    <citation type="submission" date="2022-09" db="EMBL/GenBank/DDBJ databases">
        <title>Fusarium specimens isolated from Avocado Roots.</title>
        <authorList>
            <person name="Stajich J."/>
            <person name="Roper C."/>
            <person name="Heimlech-Rivalta G."/>
        </authorList>
    </citation>
    <scope>NUCLEOTIDE SEQUENCE</scope>
    <source>
        <strain evidence="7">A02</strain>
    </source>
</reference>
<evidence type="ECO:0000256" key="5">
    <source>
        <dbReference type="SAM" id="MobiDB-lite"/>
    </source>
</evidence>
<sequence>MDATGLSILNPRASRLPGPNLLHQLVKPPSQQTALDYMGNNRRHSYTYSQLHDAANALARRITRASGSQNGQLVVPVLIHQSPLLYISLLAILKAGGAFCPLNIDAPPERVKFILGDVAATVVLVSKELASGIPQDVSATIITVNGDADITEASQVDLQHRIPQPEDLAYLMYTSGSTGTPKGVGISHDAATQALLAHDRHIPSFSRFLQFAAPTFDVSVFEIFFPLFRGVTLVTVRRVEMLNDLPAVLRRMDVDACELTPTVAGSLLRKRENAPNLKVLLTIGEMLNAPVVEEFGGDDSKPSMLWAMYGPTEATIHCTLQTAFSCDSSTGNIGVPFDTVSCFIIEIPETDSEDFKLKVLPQGEVGELAVGGYQLATGYINRPEQTRSVFIDSPYGRIYRTGDKARLLPNGKLECFGRLSDGQVKLRGQRLELGEVEQAVLRTSGCHSAVAAVVNSILVVFCAVDAGVSEDAILKKCGDWLPQYMVPGEVVLMSEFPRLPSGKVDRKRLKAEHEARKANMSEDSQESEPADATETKIIGVVSEILNFKVKKSMSLASAGLDSLKAIKLASALRESGVAVDSAGLLMMKTISDIISTARREAVAQGTNSFPKEAAISLELGSVLRENPELEKLSALVEDVLPCTLLQAAMLAETAQNPTAYCNEIVLEVPKGYTMEEISESFVELTRRNVILRAGFTTFEGKFVTVLFKDLRPEQIKSSDSFQKDFSLSVICLFITLAPSPTSLDL</sequence>
<comment type="similarity">
    <text evidence="4">Belongs to the NRP synthetase family.</text>
</comment>
<dbReference type="EMBL" id="JAOQAV010000028">
    <property type="protein sequence ID" value="KAJ4183994.1"/>
    <property type="molecule type" value="Genomic_DNA"/>
</dbReference>
<dbReference type="CDD" id="cd05918">
    <property type="entry name" value="A_NRPS_SidN3_like"/>
    <property type="match status" value="1"/>
</dbReference>
<dbReference type="Gene3D" id="1.10.1200.10">
    <property type="entry name" value="ACP-like"/>
    <property type="match status" value="1"/>
</dbReference>
<dbReference type="PANTHER" id="PTHR45527:SF1">
    <property type="entry name" value="FATTY ACID SYNTHASE"/>
    <property type="match status" value="1"/>
</dbReference>
<protein>
    <submittedName>
        <fullName evidence="7">Non-ribosomal peptide synthetase nps2</fullName>
    </submittedName>
</protein>
<evidence type="ECO:0000256" key="4">
    <source>
        <dbReference type="ARBA" id="ARBA00029454"/>
    </source>
</evidence>
<dbReference type="AlphaFoldDB" id="A0A9W8R3E6"/>
<evidence type="ECO:0000256" key="1">
    <source>
        <dbReference type="ARBA" id="ARBA00022450"/>
    </source>
</evidence>